<comment type="caution">
    <text evidence="2">The sequence shown here is derived from an EMBL/GenBank/DDBJ whole genome shotgun (WGS) entry which is preliminary data.</text>
</comment>
<dbReference type="Gene3D" id="1.10.3210.10">
    <property type="entry name" value="Hypothetical protein af1432"/>
    <property type="match status" value="1"/>
</dbReference>
<keyword evidence="2" id="KW-0418">Kinase</keyword>
<reference evidence="2" key="1">
    <citation type="journal article" date="2014" name="Int. J. Syst. Evol. Microbiol.">
        <title>Complete genome sequence of Corynebacterium casei LMG S-19264T (=DSM 44701T), isolated from a smear-ripened cheese.</title>
        <authorList>
            <consortium name="US DOE Joint Genome Institute (JGI-PGF)"/>
            <person name="Walter F."/>
            <person name="Albersmeier A."/>
            <person name="Kalinowski J."/>
            <person name="Ruckert C."/>
        </authorList>
    </citation>
    <scope>NUCLEOTIDE SEQUENCE</scope>
    <source>
        <strain evidence="2">NBRC 101628</strain>
    </source>
</reference>
<protein>
    <submittedName>
        <fullName evidence="2">Histidine kinase</fullName>
    </submittedName>
</protein>
<dbReference type="PROSITE" id="PS51833">
    <property type="entry name" value="HDOD"/>
    <property type="match status" value="1"/>
</dbReference>
<sequence length="238" mass="26243">MSDHEQQLLHQIRSILKHEEQILGRQQVLLQLKQAILDEVDIGQMVDLVASDPALAANLIWRGNLVLRSWSPTKKLRSLKEALIRLGQVNIYRYAFSFYLKSNLEGLAAPYDKLAKGYWALNESIAAEAVDALEALGDSDISPDEVQTLGLFSLFGQIMTLSAASVLSRRTGETVPPAALKKIIDNHQQQLTLLALSSVGLDADLQIELLIAFDQMPATVAQSPGVVLKPILRKKGIR</sequence>
<gene>
    <name evidence="2" type="ORF">GCM10007895_28160</name>
</gene>
<dbReference type="SUPFAM" id="SSF109604">
    <property type="entry name" value="HD-domain/PDEase-like"/>
    <property type="match status" value="1"/>
</dbReference>
<dbReference type="RefSeq" id="WP_095504652.1">
    <property type="nucleotide sequence ID" value="NZ_BSNC01000006.1"/>
</dbReference>
<dbReference type="PANTHER" id="PTHR33525">
    <property type="match status" value="1"/>
</dbReference>
<dbReference type="Pfam" id="PF08668">
    <property type="entry name" value="HDOD"/>
    <property type="match status" value="1"/>
</dbReference>
<keyword evidence="3" id="KW-1185">Reference proteome</keyword>
<dbReference type="InterPro" id="IPR013976">
    <property type="entry name" value="HDOD"/>
</dbReference>
<reference evidence="2" key="2">
    <citation type="submission" date="2023-01" db="EMBL/GenBank/DDBJ databases">
        <title>Draft genome sequence of Paraferrimonas sedimenticola strain NBRC 101628.</title>
        <authorList>
            <person name="Sun Q."/>
            <person name="Mori K."/>
        </authorList>
    </citation>
    <scope>NUCLEOTIDE SEQUENCE</scope>
    <source>
        <strain evidence="2">NBRC 101628</strain>
    </source>
</reference>
<evidence type="ECO:0000313" key="2">
    <source>
        <dbReference type="EMBL" id="GLP97509.1"/>
    </source>
</evidence>
<organism evidence="2 3">
    <name type="scientific">Paraferrimonas sedimenticola</name>
    <dbReference type="NCBI Taxonomy" id="375674"/>
    <lineage>
        <taxon>Bacteria</taxon>
        <taxon>Pseudomonadati</taxon>
        <taxon>Pseudomonadota</taxon>
        <taxon>Gammaproteobacteria</taxon>
        <taxon>Alteromonadales</taxon>
        <taxon>Ferrimonadaceae</taxon>
        <taxon>Paraferrimonas</taxon>
    </lineage>
</organism>
<feature type="domain" description="HDOD" evidence="1">
    <location>
        <begin position="22"/>
        <end position="215"/>
    </location>
</feature>
<dbReference type="PANTHER" id="PTHR33525:SF6">
    <property type="entry name" value="HDOD DOMAIN-CONTAINING PROTEIN"/>
    <property type="match status" value="1"/>
</dbReference>
<evidence type="ECO:0000259" key="1">
    <source>
        <dbReference type="PROSITE" id="PS51833"/>
    </source>
</evidence>
<evidence type="ECO:0000313" key="3">
    <source>
        <dbReference type="Proteomes" id="UP001161422"/>
    </source>
</evidence>
<dbReference type="AlphaFoldDB" id="A0AA37VZV2"/>
<dbReference type="InterPro" id="IPR052340">
    <property type="entry name" value="RNase_Y/CdgJ"/>
</dbReference>
<accession>A0AA37VZV2</accession>
<dbReference type="EMBL" id="BSNC01000006">
    <property type="protein sequence ID" value="GLP97509.1"/>
    <property type="molecule type" value="Genomic_DNA"/>
</dbReference>
<dbReference type="Proteomes" id="UP001161422">
    <property type="component" value="Unassembled WGS sequence"/>
</dbReference>
<name>A0AA37VZV2_9GAMM</name>
<proteinExistence type="predicted"/>
<dbReference type="GO" id="GO:0016301">
    <property type="term" value="F:kinase activity"/>
    <property type="evidence" value="ECO:0007669"/>
    <property type="project" value="UniProtKB-KW"/>
</dbReference>
<keyword evidence="2" id="KW-0808">Transferase</keyword>